<dbReference type="AlphaFoldDB" id="A0A069P4T6"/>
<dbReference type="EMBL" id="JFHE01000006">
    <property type="protein sequence ID" value="KDR35593.1"/>
    <property type="molecule type" value="Genomic_DNA"/>
</dbReference>
<dbReference type="Gene3D" id="3.40.50.970">
    <property type="match status" value="1"/>
</dbReference>
<keyword evidence="3" id="KW-0786">Thiamine pyrophosphate</keyword>
<evidence type="ECO:0000313" key="5">
    <source>
        <dbReference type="EMBL" id="GGD82478.1"/>
    </source>
</evidence>
<dbReference type="SUPFAM" id="SSF52518">
    <property type="entry name" value="Thiamin diphosphate-binding fold (THDP-binding)"/>
    <property type="match status" value="1"/>
</dbReference>
<gene>
    <name evidence="6" type="ORF">BG57_27495</name>
    <name evidence="5" type="ORF">GCM10010985_41170</name>
</gene>
<evidence type="ECO:0000256" key="2">
    <source>
        <dbReference type="ARBA" id="ARBA00007131"/>
    </source>
</evidence>
<accession>A0A069P4T6</accession>
<dbReference type="EMBL" id="BMEG01000007">
    <property type="protein sequence ID" value="GGD82478.1"/>
    <property type="molecule type" value="Genomic_DNA"/>
</dbReference>
<evidence type="ECO:0000313" key="7">
    <source>
        <dbReference type="Proteomes" id="UP000027439"/>
    </source>
</evidence>
<sequence>MENPFKQSGDALHRRAQEIRKKICVMNATAKSGHTGGDMSEADILAALYFHVLRYETDAASSVRWHDEFILSKGHGVGGLYACFAELGWLKDDELLTYLKDDSRLPGHPVRQKLPTWVTVNTGGLGHGLPIAAGLAMAKQRHAAQYEGPTGRVFVLTGDGELEEGSNWEAAMAAAHFELSNLVVIVDRNRLQLADFTHNIMDLDPLDEKFRAFGFEVHDVNGNQADSIWKLLESLDYANRKPKVVIAHTIKGRGVSFMENVPAWHHKFPDEEQLKQALKELDHA</sequence>
<dbReference type="OrthoDB" id="8732661at2"/>
<dbReference type="STRING" id="1071679.BG57_27495"/>
<comment type="similarity">
    <text evidence="2">Belongs to the transketolase family.</text>
</comment>
<name>A0A069P4T6_9BURK</name>
<evidence type="ECO:0000256" key="1">
    <source>
        <dbReference type="ARBA" id="ARBA00001964"/>
    </source>
</evidence>
<comment type="caution">
    <text evidence="6">The sequence shown here is derived from an EMBL/GenBank/DDBJ whole genome shotgun (WGS) entry which is preliminary data.</text>
</comment>
<dbReference type="CDD" id="cd02012">
    <property type="entry name" value="TPP_TK"/>
    <property type="match status" value="1"/>
</dbReference>
<protein>
    <submittedName>
        <fullName evidence="6">Transketolase</fullName>
    </submittedName>
</protein>
<reference evidence="6 7" key="2">
    <citation type="submission" date="2014-03" db="EMBL/GenBank/DDBJ databases">
        <title>Draft Genome Sequences of Four Burkholderia Strains.</title>
        <authorList>
            <person name="Liu X.Y."/>
            <person name="Li C.X."/>
            <person name="Xu J.H."/>
        </authorList>
    </citation>
    <scope>NUCLEOTIDE SEQUENCE [LARGE SCALE GENOMIC DNA]</scope>
    <source>
        <strain evidence="6 7">R27</strain>
    </source>
</reference>
<dbReference type="RefSeq" id="WP_035962560.1">
    <property type="nucleotide sequence ID" value="NZ_BMEG01000007.1"/>
</dbReference>
<dbReference type="PANTHER" id="PTHR47514:SF1">
    <property type="entry name" value="TRANSKETOLASE N-TERMINAL SECTION-RELATED"/>
    <property type="match status" value="1"/>
</dbReference>
<evidence type="ECO:0000259" key="4">
    <source>
        <dbReference type="Pfam" id="PF00456"/>
    </source>
</evidence>
<dbReference type="eggNOG" id="COG3959">
    <property type="taxonomic scope" value="Bacteria"/>
</dbReference>
<dbReference type="Pfam" id="PF00456">
    <property type="entry name" value="Transketolase_N"/>
    <property type="match status" value="1"/>
</dbReference>
<evidence type="ECO:0000256" key="3">
    <source>
        <dbReference type="ARBA" id="ARBA00023052"/>
    </source>
</evidence>
<keyword evidence="8" id="KW-1185">Reference proteome</keyword>
<reference evidence="5" key="4">
    <citation type="submission" date="2024-05" db="EMBL/GenBank/DDBJ databases">
        <authorList>
            <person name="Sun Q."/>
            <person name="Zhou Y."/>
        </authorList>
    </citation>
    <scope>NUCLEOTIDE SEQUENCE</scope>
    <source>
        <strain evidence="5">CGMCC 1.11013</strain>
    </source>
</reference>
<proteinExistence type="inferred from homology"/>
<dbReference type="Proteomes" id="UP000597138">
    <property type="component" value="Unassembled WGS sequence"/>
</dbReference>
<comment type="cofactor">
    <cofactor evidence="1">
        <name>thiamine diphosphate</name>
        <dbReference type="ChEBI" id="CHEBI:58937"/>
    </cofactor>
</comment>
<evidence type="ECO:0000313" key="8">
    <source>
        <dbReference type="Proteomes" id="UP000597138"/>
    </source>
</evidence>
<reference evidence="8" key="3">
    <citation type="journal article" date="2019" name="Int. J. Syst. Evol. Microbiol.">
        <title>The Global Catalogue of Microorganisms (GCM) 10K type strain sequencing project: providing services to taxonomists for standard genome sequencing and annotation.</title>
        <authorList>
            <consortium name="The Broad Institute Genomics Platform"/>
            <consortium name="The Broad Institute Genome Sequencing Center for Infectious Disease"/>
            <person name="Wu L."/>
            <person name="Ma J."/>
        </authorList>
    </citation>
    <scope>NUCLEOTIDE SEQUENCE [LARGE SCALE GENOMIC DNA]</scope>
    <source>
        <strain evidence="8">CGMCC 1.11013</strain>
    </source>
</reference>
<dbReference type="PANTHER" id="PTHR47514">
    <property type="entry name" value="TRANSKETOLASE N-TERMINAL SECTION-RELATED"/>
    <property type="match status" value="1"/>
</dbReference>
<organism evidence="6 7">
    <name type="scientific">Caballeronia grimmiae</name>
    <dbReference type="NCBI Taxonomy" id="1071679"/>
    <lineage>
        <taxon>Bacteria</taxon>
        <taxon>Pseudomonadati</taxon>
        <taxon>Pseudomonadota</taxon>
        <taxon>Betaproteobacteria</taxon>
        <taxon>Burkholderiales</taxon>
        <taxon>Burkholderiaceae</taxon>
        <taxon>Caballeronia</taxon>
    </lineage>
</organism>
<reference evidence="5" key="1">
    <citation type="journal article" date="2014" name="Int. J. Syst. Evol. Microbiol.">
        <title>Complete genome of a new Firmicutes species belonging to the dominant human colonic microbiota ('Ruminococcus bicirculans') reveals two chromosomes and a selective capacity to utilize plant glucans.</title>
        <authorList>
            <consortium name="NISC Comparative Sequencing Program"/>
            <person name="Wegmann U."/>
            <person name="Louis P."/>
            <person name="Goesmann A."/>
            <person name="Henrissat B."/>
            <person name="Duncan S.H."/>
            <person name="Flint H.J."/>
        </authorList>
    </citation>
    <scope>NUCLEOTIDE SEQUENCE</scope>
    <source>
        <strain evidence="5">CGMCC 1.11013</strain>
    </source>
</reference>
<evidence type="ECO:0000313" key="6">
    <source>
        <dbReference type="EMBL" id="KDR35593.1"/>
    </source>
</evidence>
<dbReference type="InterPro" id="IPR029061">
    <property type="entry name" value="THDP-binding"/>
</dbReference>
<dbReference type="InterPro" id="IPR005474">
    <property type="entry name" value="Transketolase_N"/>
</dbReference>
<feature type="domain" description="Transketolase N-terminal" evidence="4">
    <location>
        <begin position="28"/>
        <end position="275"/>
    </location>
</feature>
<dbReference type="Proteomes" id="UP000027439">
    <property type="component" value="Unassembled WGS sequence"/>
</dbReference>